<dbReference type="GO" id="GO:0097546">
    <property type="term" value="C:ciliary base"/>
    <property type="evidence" value="ECO:0007669"/>
    <property type="project" value="TreeGrafter"/>
</dbReference>
<dbReference type="STRING" id="246404.A0A507EVA8"/>
<dbReference type="GO" id="GO:0061512">
    <property type="term" value="P:protein localization to cilium"/>
    <property type="evidence" value="ECO:0007669"/>
    <property type="project" value="TreeGrafter"/>
</dbReference>
<accession>A0A507EVA8</accession>
<evidence type="ECO:0000256" key="1">
    <source>
        <dbReference type="ARBA" id="ARBA00004138"/>
    </source>
</evidence>
<reference evidence="4 5" key="1">
    <citation type="journal article" date="2019" name="Sci. Rep.">
        <title>Comparative genomics of chytrid fungi reveal insights into the obligate biotrophic and pathogenic lifestyle of Synchytrium endobioticum.</title>
        <authorList>
            <person name="van de Vossenberg B.T.L.H."/>
            <person name="Warris S."/>
            <person name="Nguyen H.D.T."/>
            <person name="van Gent-Pelzer M.P.E."/>
            <person name="Joly D.L."/>
            <person name="van de Geest H.C."/>
            <person name="Bonants P.J.M."/>
            <person name="Smith D.S."/>
            <person name="Levesque C.A."/>
            <person name="van der Lee T.A.J."/>
        </authorList>
    </citation>
    <scope>NUCLEOTIDE SEQUENCE [LARGE SCALE GENOMIC DNA]</scope>
    <source>
        <strain evidence="4 5">CBS 675.73</strain>
    </source>
</reference>
<proteinExistence type="predicted"/>
<dbReference type="AlphaFoldDB" id="A0A507EVA8"/>
<keyword evidence="2" id="KW-0175">Coiled coil</keyword>
<evidence type="ECO:0000256" key="2">
    <source>
        <dbReference type="ARBA" id="ARBA00023054"/>
    </source>
</evidence>
<evidence type="ECO:0000313" key="4">
    <source>
        <dbReference type="EMBL" id="TPX67814.1"/>
    </source>
</evidence>
<sequence>MIRNSEKDSLGVTFDEFSKIRILPSDQFEASDSMKDQCKEFTQQIEDFNAIVQIFLEMLQAKAEQIEAEKLKAIGLRNRVETELETRKAKRQQLQLLIKERHAELHRLKIQSDSLENVSLEQLRLIEQLSSK</sequence>
<dbReference type="GO" id="GO:0030990">
    <property type="term" value="C:intraciliary transport particle"/>
    <property type="evidence" value="ECO:0007669"/>
    <property type="project" value="TreeGrafter"/>
</dbReference>
<name>A0A507EVA8_9FUNG</name>
<keyword evidence="3" id="KW-0966">Cell projection</keyword>
<protein>
    <recommendedName>
        <fullName evidence="6">Intraflagellar transport protein 20</fullName>
    </recommendedName>
</protein>
<dbReference type="GO" id="GO:0060271">
    <property type="term" value="P:cilium assembly"/>
    <property type="evidence" value="ECO:0007669"/>
    <property type="project" value="TreeGrafter"/>
</dbReference>
<dbReference type="Pfam" id="PF14931">
    <property type="entry name" value="IFT20"/>
    <property type="match status" value="1"/>
</dbReference>
<gene>
    <name evidence="4" type="ORF">CcCBS67573_g07382</name>
</gene>
<dbReference type="GO" id="GO:0005737">
    <property type="term" value="C:cytoplasm"/>
    <property type="evidence" value="ECO:0007669"/>
    <property type="project" value="TreeGrafter"/>
</dbReference>
<dbReference type="PANTHER" id="PTHR31978">
    <property type="entry name" value="INTRAFLAGELLAR TRANSPORT PROTEIN 20 HOMOLOG"/>
    <property type="match status" value="1"/>
</dbReference>
<evidence type="ECO:0000313" key="5">
    <source>
        <dbReference type="Proteomes" id="UP000320333"/>
    </source>
</evidence>
<dbReference type="EMBL" id="QEAP01000380">
    <property type="protein sequence ID" value="TPX67814.1"/>
    <property type="molecule type" value="Genomic_DNA"/>
</dbReference>
<dbReference type="GO" id="GO:0097730">
    <property type="term" value="C:non-motile cilium"/>
    <property type="evidence" value="ECO:0007669"/>
    <property type="project" value="TreeGrafter"/>
</dbReference>
<dbReference type="InterPro" id="IPR028172">
    <property type="entry name" value="FT20"/>
</dbReference>
<dbReference type="OrthoDB" id="10254896at2759"/>
<comment type="caution">
    <text evidence="4">The sequence shown here is derived from an EMBL/GenBank/DDBJ whole genome shotgun (WGS) entry which is preliminary data.</text>
</comment>
<evidence type="ECO:0000256" key="3">
    <source>
        <dbReference type="ARBA" id="ARBA00023273"/>
    </source>
</evidence>
<comment type="subcellular location">
    <subcellularLocation>
        <location evidence="1">Cell projection</location>
        <location evidence="1">Cilium</location>
    </subcellularLocation>
</comment>
<organism evidence="4 5">
    <name type="scientific">Chytriomyces confervae</name>
    <dbReference type="NCBI Taxonomy" id="246404"/>
    <lineage>
        <taxon>Eukaryota</taxon>
        <taxon>Fungi</taxon>
        <taxon>Fungi incertae sedis</taxon>
        <taxon>Chytridiomycota</taxon>
        <taxon>Chytridiomycota incertae sedis</taxon>
        <taxon>Chytridiomycetes</taxon>
        <taxon>Chytridiales</taxon>
        <taxon>Chytriomycetaceae</taxon>
        <taxon>Chytriomyces</taxon>
    </lineage>
</organism>
<dbReference type="PANTHER" id="PTHR31978:SF1">
    <property type="entry name" value="INTRAFLAGELLAR TRANSPORT PROTEIN 20 HOMOLOG"/>
    <property type="match status" value="1"/>
</dbReference>
<evidence type="ECO:0008006" key="6">
    <source>
        <dbReference type="Google" id="ProtNLM"/>
    </source>
</evidence>
<dbReference type="Proteomes" id="UP000320333">
    <property type="component" value="Unassembled WGS sequence"/>
</dbReference>
<keyword evidence="5" id="KW-1185">Reference proteome</keyword>
<dbReference type="GO" id="GO:0036064">
    <property type="term" value="C:ciliary basal body"/>
    <property type="evidence" value="ECO:0007669"/>
    <property type="project" value="TreeGrafter"/>
</dbReference>